<name>A0A6J4ECQ2_9PSED</name>
<organism evidence="2 4">
    <name type="scientific">Pseudomonas tohonis</name>
    <dbReference type="NCBI Taxonomy" id="2725477"/>
    <lineage>
        <taxon>Bacteria</taxon>
        <taxon>Pseudomonadati</taxon>
        <taxon>Pseudomonadota</taxon>
        <taxon>Gammaproteobacteria</taxon>
        <taxon>Pseudomonadales</taxon>
        <taxon>Pseudomonadaceae</taxon>
        <taxon>Pseudomonas</taxon>
    </lineage>
</organism>
<dbReference type="Pfam" id="PF13723">
    <property type="entry name" value="Ketoacyl-synt_2"/>
    <property type="match status" value="1"/>
</dbReference>
<sequence length="282" mass="31475">MRSNPTLGDNAALCYGVIDKAFVVQGLPVDKDARQGPKRALSVTHFSIEQWRAWAPGLESEDDWRAWCRQPFAPADSETQPDVSFLPAMQRRRLSRLARMAMSVAWPLAAEGEQLPMVFASRHGETPRTLALLQDLARGEPLSPTQFSLSVHNAIIGQWSILRGDTSEMTALAAEGDGLEHAVLEAAGMLAEGAPAVLLVITEESPPEIYRPWVEDVPFPYAVALRLAPGDQWQLRLSPEAPEQAPEPWPHALGLLQALLNDLPHRQHQWKSRKWTWQRNRP</sequence>
<evidence type="ECO:0000259" key="1">
    <source>
        <dbReference type="Pfam" id="PF13723"/>
    </source>
</evidence>
<evidence type="ECO:0000313" key="2">
    <source>
        <dbReference type="EMBL" id="BCG27390.1"/>
    </source>
</evidence>
<reference evidence="2 4" key="1">
    <citation type="submission" date="2020-05" db="EMBL/GenBank/DDBJ databases">
        <title>Characterization of novel class B3 metallo-beta-lactamase from novel Pseudomonas species.</title>
        <authorList>
            <person name="Yamada K."/>
            <person name="Aoki K."/>
            <person name="Ishii Y."/>
        </authorList>
    </citation>
    <scope>NUCLEOTIDE SEQUENCE [LARGE SCALE GENOMIC DNA]</scope>
    <source>
        <strain evidence="2 4">TUM18999</strain>
        <strain evidence="3 5">TUM20286</strain>
    </source>
</reference>
<dbReference type="Proteomes" id="UP000509383">
    <property type="component" value="Chromosome"/>
</dbReference>
<evidence type="ECO:0000313" key="5">
    <source>
        <dbReference type="Proteomes" id="UP001054892"/>
    </source>
</evidence>
<dbReference type="EMBL" id="BQKM01000005">
    <property type="protein sequence ID" value="GJN52895.1"/>
    <property type="molecule type" value="Genomic_DNA"/>
</dbReference>
<protein>
    <submittedName>
        <fullName evidence="2">3-oxoacyl-ACP synthase</fullName>
    </submittedName>
</protein>
<evidence type="ECO:0000313" key="4">
    <source>
        <dbReference type="Proteomes" id="UP000509383"/>
    </source>
</evidence>
<dbReference type="InterPro" id="IPR014030">
    <property type="entry name" value="Ketoacyl_synth_N"/>
</dbReference>
<keyword evidence="5" id="KW-1185">Reference proteome</keyword>
<feature type="domain" description="Beta-ketoacyl synthase-like N-terminal" evidence="1">
    <location>
        <begin position="64"/>
        <end position="278"/>
    </location>
</feature>
<dbReference type="AlphaFoldDB" id="A0A6J4ECQ2"/>
<dbReference type="EMBL" id="AP023189">
    <property type="protein sequence ID" value="BCG27390.1"/>
    <property type="molecule type" value="Genomic_DNA"/>
</dbReference>
<dbReference type="Proteomes" id="UP001054892">
    <property type="component" value="Unassembled WGS sequence"/>
</dbReference>
<dbReference type="KEGG" id="ptw:TUM18999_55810"/>
<accession>A0A6J4ECQ2</accession>
<gene>
    <name evidence="2" type="ORF">TUM18999_55810</name>
    <name evidence="3" type="ORF">TUM20286_26470</name>
</gene>
<proteinExistence type="predicted"/>
<evidence type="ECO:0000313" key="3">
    <source>
        <dbReference type="EMBL" id="GJN52895.1"/>
    </source>
</evidence>